<evidence type="ECO:0000313" key="2">
    <source>
        <dbReference type="Proteomes" id="UP000006643"/>
    </source>
</evidence>
<keyword evidence="2" id="KW-1185">Reference proteome</keyword>
<dbReference type="VEuPathDB" id="FungiDB:PITG_09928"/>
<dbReference type="RefSeq" id="XP_002902475.1">
    <property type="nucleotide sequence ID" value="XM_002902429.1"/>
</dbReference>
<protein>
    <submittedName>
        <fullName evidence="1">Uncharacterized protein</fullName>
    </submittedName>
</protein>
<dbReference type="EMBL" id="DS028134">
    <property type="protein sequence ID" value="EEY56401.1"/>
    <property type="molecule type" value="Genomic_DNA"/>
</dbReference>
<dbReference type="KEGG" id="pif:PITG_09928"/>
<dbReference type="AlphaFoldDB" id="D0NDV6"/>
<dbReference type="Proteomes" id="UP000006643">
    <property type="component" value="Unassembled WGS sequence"/>
</dbReference>
<reference evidence="2" key="1">
    <citation type="journal article" date="2009" name="Nature">
        <title>Genome sequence and analysis of the Irish potato famine pathogen Phytophthora infestans.</title>
        <authorList>
            <consortium name="The Broad Institute Genome Sequencing Platform"/>
            <person name="Haas B.J."/>
            <person name="Kamoun S."/>
            <person name="Zody M.C."/>
            <person name="Jiang R.H."/>
            <person name="Handsaker R.E."/>
            <person name="Cano L.M."/>
            <person name="Grabherr M."/>
            <person name="Kodira C.D."/>
            <person name="Raffaele S."/>
            <person name="Torto-Alalibo T."/>
            <person name="Bozkurt T.O."/>
            <person name="Ah-Fong A.M."/>
            <person name="Alvarado L."/>
            <person name="Anderson V.L."/>
            <person name="Armstrong M.R."/>
            <person name="Avrova A."/>
            <person name="Baxter L."/>
            <person name="Beynon J."/>
            <person name="Boevink P.C."/>
            <person name="Bollmann S.R."/>
            <person name="Bos J.I."/>
            <person name="Bulone V."/>
            <person name="Cai G."/>
            <person name="Cakir C."/>
            <person name="Carrington J.C."/>
            <person name="Chawner M."/>
            <person name="Conti L."/>
            <person name="Costanzo S."/>
            <person name="Ewan R."/>
            <person name="Fahlgren N."/>
            <person name="Fischbach M.A."/>
            <person name="Fugelstad J."/>
            <person name="Gilroy E.M."/>
            <person name="Gnerre S."/>
            <person name="Green P.J."/>
            <person name="Grenville-Briggs L.J."/>
            <person name="Griffith J."/>
            <person name="Grunwald N.J."/>
            <person name="Horn K."/>
            <person name="Horner N.R."/>
            <person name="Hu C.H."/>
            <person name="Huitema E."/>
            <person name="Jeong D.H."/>
            <person name="Jones A.M."/>
            <person name="Jones J.D."/>
            <person name="Jones R.W."/>
            <person name="Karlsson E.K."/>
            <person name="Kunjeti S.G."/>
            <person name="Lamour K."/>
            <person name="Liu Z."/>
            <person name="Ma L."/>
            <person name="Maclean D."/>
            <person name="Chibucos M.C."/>
            <person name="McDonald H."/>
            <person name="McWalters J."/>
            <person name="Meijer H.J."/>
            <person name="Morgan W."/>
            <person name="Morris P.F."/>
            <person name="Munro C.A."/>
            <person name="O'Neill K."/>
            <person name="Ospina-Giraldo M."/>
            <person name="Pinzon A."/>
            <person name="Pritchard L."/>
            <person name="Ramsahoye B."/>
            <person name="Ren Q."/>
            <person name="Restrepo S."/>
            <person name="Roy S."/>
            <person name="Sadanandom A."/>
            <person name="Savidor A."/>
            <person name="Schornack S."/>
            <person name="Schwartz D.C."/>
            <person name="Schumann U.D."/>
            <person name="Schwessinger B."/>
            <person name="Seyer L."/>
            <person name="Sharpe T."/>
            <person name="Silvar C."/>
            <person name="Song J."/>
            <person name="Studholme D.J."/>
            <person name="Sykes S."/>
            <person name="Thines M."/>
            <person name="van de Vondervoort P.J."/>
            <person name="Phuntumart V."/>
            <person name="Wawra S."/>
            <person name="Weide R."/>
            <person name="Win J."/>
            <person name="Young C."/>
            <person name="Zhou S."/>
            <person name="Fry W."/>
            <person name="Meyers B.C."/>
            <person name="van West P."/>
            <person name="Ristaino J."/>
            <person name="Govers F."/>
            <person name="Birch P.R."/>
            <person name="Whisson S.C."/>
            <person name="Judelson H.S."/>
            <person name="Nusbaum C."/>
        </authorList>
    </citation>
    <scope>NUCLEOTIDE SEQUENCE [LARGE SCALE GENOMIC DNA]</scope>
    <source>
        <strain evidence="2">T30-4</strain>
    </source>
</reference>
<dbReference type="GeneID" id="9474700"/>
<dbReference type="OMA" id="EMRTSKY"/>
<accession>D0NDV6</accession>
<evidence type="ECO:0000313" key="1">
    <source>
        <dbReference type="EMBL" id="EEY56401.1"/>
    </source>
</evidence>
<dbReference type="HOGENOM" id="CLU_1605929_0_0_1"/>
<dbReference type="OrthoDB" id="168508at2759"/>
<organism evidence="1 2">
    <name type="scientific">Phytophthora infestans (strain T30-4)</name>
    <name type="common">Potato late blight agent</name>
    <dbReference type="NCBI Taxonomy" id="403677"/>
    <lineage>
        <taxon>Eukaryota</taxon>
        <taxon>Sar</taxon>
        <taxon>Stramenopiles</taxon>
        <taxon>Oomycota</taxon>
        <taxon>Peronosporomycetes</taxon>
        <taxon>Peronosporales</taxon>
        <taxon>Peronosporaceae</taxon>
        <taxon>Phytophthora</taxon>
    </lineage>
</organism>
<gene>
    <name evidence="1" type="ORF">PITG_09928</name>
</gene>
<sequence length="166" mass="18528">MATVQQILECVVSRASGQVPPNVSNETSLDTAENAVLWRLSEPLFRNLLGIEMRTSKYATLLQWLDSRRPPFGYTIVENDASSGPSDETNLWWGDHDPRMPRHTPSSLAEEELMKNGCTIATPMTAKYLRCVYETKEIEFKLTSGVSVPKFRLAALQQLFGPAPAV</sequence>
<name>D0NDV6_PHYIT</name>
<proteinExistence type="predicted"/>
<dbReference type="InParanoid" id="D0NDV6"/>